<dbReference type="InterPro" id="IPR034660">
    <property type="entry name" value="DinB/YfiT-like"/>
</dbReference>
<evidence type="ECO:0000259" key="1">
    <source>
        <dbReference type="Pfam" id="PF11716"/>
    </source>
</evidence>
<dbReference type="EMBL" id="BONZ01000096">
    <property type="protein sequence ID" value="GIH20420.1"/>
    <property type="molecule type" value="Genomic_DNA"/>
</dbReference>
<dbReference type="Gene3D" id="1.20.120.450">
    <property type="entry name" value="dinb family like domain"/>
    <property type="match status" value="1"/>
</dbReference>
<dbReference type="Pfam" id="PF11716">
    <property type="entry name" value="MDMPI_N"/>
    <property type="match status" value="1"/>
</dbReference>
<feature type="domain" description="Mycothiol-dependent maleylpyruvate isomerase metal-binding" evidence="1">
    <location>
        <begin position="91"/>
        <end position="215"/>
    </location>
</feature>
<dbReference type="RefSeq" id="WP_203923846.1">
    <property type="nucleotide sequence ID" value="NZ_BONZ01000096.1"/>
</dbReference>
<dbReference type="AlphaFoldDB" id="A0A8J3R305"/>
<keyword evidence="3" id="KW-1185">Reference proteome</keyword>
<accession>A0A8J3R305</accession>
<gene>
    <name evidence="2" type="ORF">Raf01_85920</name>
</gene>
<sequence length="331" mass="35233">MNATSSDDETAALLALDALLPSEQADAELRIGMFPADLADVAALLAEGTVTDPPPELRSATLSCAASRRPPGRPVDAVQPCEPALAFDRTVEDLNHLLGTLNDAEWNASAHAEHGRVRDLIAHLVGVERLVLRWLDSDDSVPDLPDHVAATRPVIAELADTNPREIARQWYDEARRVAAAVGTRSRAVVFHDITVSVDQLLAMRTGELWAHAIDICQAVGRTPPQLDPERMATLSTELMADVPLAMAYRGTPVPGRAARFVLTGPAGGTYTVPLSPQTQAADPDVTIITDAASLCRVAVGRLRPDQLEAAIDGDRELGDLVLAGIGALARD</sequence>
<name>A0A8J3R305_9ACTN</name>
<evidence type="ECO:0000313" key="3">
    <source>
        <dbReference type="Proteomes" id="UP000642748"/>
    </source>
</evidence>
<dbReference type="InterPro" id="IPR024344">
    <property type="entry name" value="MDMPI_metal-binding"/>
</dbReference>
<dbReference type="NCBIfam" id="TIGR03083">
    <property type="entry name" value="maleylpyruvate isomerase family mycothiol-dependent enzyme"/>
    <property type="match status" value="1"/>
</dbReference>
<protein>
    <recommendedName>
        <fullName evidence="1">Mycothiol-dependent maleylpyruvate isomerase metal-binding domain-containing protein</fullName>
    </recommendedName>
</protein>
<reference evidence="2" key="1">
    <citation type="submission" date="2021-01" db="EMBL/GenBank/DDBJ databases">
        <title>Whole genome shotgun sequence of Rugosimonospora africana NBRC 104875.</title>
        <authorList>
            <person name="Komaki H."/>
            <person name="Tamura T."/>
        </authorList>
    </citation>
    <scope>NUCLEOTIDE SEQUENCE</scope>
    <source>
        <strain evidence="2">NBRC 104875</strain>
    </source>
</reference>
<evidence type="ECO:0000313" key="2">
    <source>
        <dbReference type="EMBL" id="GIH20420.1"/>
    </source>
</evidence>
<dbReference type="GO" id="GO:0046872">
    <property type="term" value="F:metal ion binding"/>
    <property type="evidence" value="ECO:0007669"/>
    <property type="project" value="InterPro"/>
</dbReference>
<dbReference type="InterPro" id="IPR017517">
    <property type="entry name" value="Maleyloyr_isom"/>
</dbReference>
<dbReference type="Proteomes" id="UP000642748">
    <property type="component" value="Unassembled WGS sequence"/>
</dbReference>
<dbReference type="SUPFAM" id="SSF109854">
    <property type="entry name" value="DinB/YfiT-like putative metalloenzymes"/>
    <property type="match status" value="1"/>
</dbReference>
<comment type="caution">
    <text evidence="2">The sequence shown here is derived from an EMBL/GenBank/DDBJ whole genome shotgun (WGS) entry which is preliminary data.</text>
</comment>
<proteinExistence type="predicted"/>
<organism evidence="2 3">
    <name type="scientific">Rugosimonospora africana</name>
    <dbReference type="NCBI Taxonomy" id="556532"/>
    <lineage>
        <taxon>Bacteria</taxon>
        <taxon>Bacillati</taxon>
        <taxon>Actinomycetota</taxon>
        <taxon>Actinomycetes</taxon>
        <taxon>Micromonosporales</taxon>
        <taxon>Micromonosporaceae</taxon>
        <taxon>Rugosimonospora</taxon>
    </lineage>
</organism>